<evidence type="ECO:0000313" key="8">
    <source>
        <dbReference type="RefSeq" id="XP_029650124.1"/>
    </source>
</evidence>
<feature type="compositionally biased region" description="Basic and acidic residues" evidence="4">
    <location>
        <begin position="423"/>
        <end position="434"/>
    </location>
</feature>
<feature type="compositionally biased region" description="Low complexity" evidence="4">
    <location>
        <begin position="718"/>
        <end position="727"/>
    </location>
</feature>
<dbReference type="PROSITE" id="PS51025">
    <property type="entry name" value="PWI"/>
    <property type="match status" value="1"/>
</dbReference>
<organism evidence="7 8">
    <name type="scientific">Octopus sinensis</name>
    <name type="common">East Asian common octopus</name>
    <dbReference type="NCBI Taxonomy" id="2607531"/>
    <lineage>
        <taxon>Eukaryota</taxon>
        <taxon>Metazoa</taxon>
        <taxon>Spiralia</taxon>
        <taxon>Lophotrochozoa</taxon>
        <taxon>Mollusca</taxon>
        <taxon>Cephalopoda</taxon>
        <taxon>Coleoidea</taxon>
        <taxon>Octopodiformes</taxon>
        <taxon>Octopoda</taxon>
        <taxon>Incirrata</taxon>
        <taxon>Octopodidae</taxon>
        <taxon>Octopus</taxon>
    </lineage>
</organism>
<feature type="compositionally biased region" description="Basic residues" evidence="4">
    <location>
        <begin position="443"/>
        <end position="454"/>
    </location>
</feature>
<evidence type="ECO:0000313" key="7">
    <source>
        <dbReference type="Proteomes" id="UP000515154"/>
    </source>
</evidence>
<reference evidence="8" key="1">
    <citation type="submission" date="2025-08" db="UniProtKB">
        <authorList>
            <consortium name="RefSeq"/>
        </authorList>
    </citation>
    <scope>IDENTIFICATION</scope>
</reference>
<dbReference type="InterPro" id="IPR000504">
    <property type="entry name" value="RRM_dom"/>
</dbReference>
<proteinExistence type="predicted"/>
<feature type="compositionally biased region" description="Basic and acidic residues" evidence="4">
    <location>
        <begin position="224"/>
        <end position="252"/>
    </location>
</feature>
<dbReference type="PROSITE" id="PS50102">
    <property type="entry name" value="RRM"/>
    <property type="match status" value="1"/>
</dbReference>
<dbReference type="GO" id="GO:0005681">
    <property type="term" value="C:spliceosomal complex"/>
    <property type="evidence" value="ECO:0007669"/>
    <property type="project" value="TreeGrafter"/>
</dbReference>
<feature type="compositionally biased region" description="Basic and acidic residues" evidence="4">
    <location>
        <begin position="337"/>
        <end position="415"/>
    </location>
</feature>
<dbReference type="Pfam" id="PF00076">
    <property type="entry name" value="RRM_1"/>
    <property type="match status" value="1"/>
</dbReference>
<feature type="compositionally biased region" description="Basic and acidic residues" evidence="4">
    <location>
        <begin position="696"/>
        <end position="706"/>
    </location>
</feature>
<dbReference type="KEGG" id="osn:115223608"/>
<dbReference type="RefSeq" id="XP_029650124.1">
    <property type="nucleotide sequence ID" value="XM_029794264.2"/>
</dbReference>
<dbReference type="CDD" id="cd12446">
    <property type="entry name" value="RRM_RBM25"/>
    <property type="match status" value="1"/>
</dbReference>
<sequence>MSFPPGPPIGLPHMAPGMMTQSYTFTPMGMVPMGVSMIPPASVMRPIITSTTTAVAALAAAVPSVSSSSTHHLSITSATTPMFNSGQKHLQQNHKKLIPQEIPKTELFTKEEKPPVTTVFVGNISERSPDTMIREMLQRCGNILSWKRVQGASGKLQGFGFCEYEEPESTLRCIRLLNEWQINDKKLVVKVDAKTKALLDEYKAKKKVELNKWLEQNQSQKKSSSKETAPKVTTSKDETETKEKSDGEKSKESASGSGDVSNKTEKSPSSTTEKSLTESEKPSTESEKLPAEETEEQYQEQVSKETRVNDLDQITMREDCVTRAGLEAIMRDYAEELAKEPPVDQEKEAKQAQKKSKEEKVQADKGLDDMELEEEKKEIINREIKSFRDLHKEDESSEKSRHRERDRRAHDERVRREKMRKGKVYEREHRERSWSRSMSRSCSRSRSRSRSRRDRSRDSSRERSCDRSRERSKDGDKRGRDWDLEDEEEAYERRKLEKKLREKEAAYQERLRNWEARERKKSKEYEKEKDREEARKCEESKEARRLKEFLEDYDDLRDDPKFYRGSALSRRLKEREKEKENDARDRQREKEELEEIRRRLMEEGHADPDGEIAKMERERDEHLKPRLHLLPPLPEPKLRHNSPTTSHKREQKSEDSKSTLPRMQATLKLVTSKVNNSHSNSISQTERKGKISKTGADGKCDGRESGSEGEDAEIDAGNSYNKNNNSNAGPARIMNTQPVFSPAVKEEVTTKIGFNAMKLRTSDSPNDLSNTKRKKITIGDVFGQDDYCSEASQRKRKLVPLDYEEEKSEKKAATSIEEKRQQIKQLIEQIPTGKEELFAYSLDWSIVDQVLMDKRIKPWVNKKIVEYIGEEEATLTEFICQKVVGRSTPANILNDVAMVLDEEAEVFVVKMWRLLIYETEAKKAGLVK</sequence>
<evidence type="ECO:0000256" key="4">
    <source>
        <dbReference type="SAM" id="MobiDB-lite"/>
    </source>
</evidence>
<dbReference type="FunFam" id="3.30.70.330:FF:001961">
    <property type="match status" value="1"/>
</dbReference>
<feature type="region of interest" description="Disordered" evidence="4">
    <location>
        <begin position="337"/>
        <end position="481"/>
    </location>
</feature>
<evidence type="ECO:0000259" key="6">
    <source>
        <dbReference type="PROSITE" id="PS51025"/>
    </source>
</evidence>
<feature type="compositionally biased region" description="Basic and acidic residues" evidence="4">
    <location>
        <begin position="455"/>
        <end position="481"/>
    </location>
</feature>
<dbReference type="FunFam" id="1.20.1390.10:FF:000004">
    <property type="entry name" value="RNA-binding motif protein 25"/>
    <property type="match status" value="1"/>
</dbReference>
<dbReference type="PANTHER" id="PTHR18806:SF4">
    <property type="entry name" value="RNA-BINDING PROTEIN 25"/>
    <property type="match status" value="1"/>
</dbReference>
<feature type="domain" description="PWI" evidence="6">
    <location>
        <begin position="835"/>
        <end position="928"/>
    </location>
</feature>
<dbReference type="InterPro" id="IPR012677">
    <property type="entry name" value="Nucleotide-bd_a/b_plait_sf"/>
</dbReference>
<dbReference type="GO" id="GO:0003729">
    <property type="term" value="F:mRNA binding"/>
    <property type="evidence" value="ECO:0007669"/>
    <property type="project" value="TreeGrafter"/>
</dbReference>
<evidence type="ECO:0000259" key="5">
    <source>
        <dbReference type="PROSITE" id="PS50102"/>
    </source>
</evidence>
<feature type="domain" description="RRM" evidence="5">
    <location>
        <begin position="117"/>
        <end position="194"/>
    </location>
</feature>
<dbReference type="SMART" id="SM00311">
    <property type="entry name" value="PWI"/>
    <property type="match status" value="1"/>
</dbReference>
<dbReference type="InterPro" id="IPR034268">
    <property type="entry name" value="RBM25_RRM"/>
</dbReference>
<dbReference type="InterPro" id="IPR052768">
    <property type="entry name" value="RBM25"/>
</dbReference>
<keyword evidence="7" id="KW-1185">Reference proteome</keyword>
<feature type="compositionally biased region" description="Basic and acidic residues" evidence="4">
    <location>
        <begin position="647"/>
        <end position="657"/>
    </location>
</feature>
<dbReference type="GO" id="GO:0006397">
    <property type="term" value="P:mRNA processing"/>
    <property type="evidence" value="ECO:0007669"/>
    <property type="project" value="UniProtKB-KW"/>
</dbReference>
<dbReference type="SMART" id="SM00360">
    <property type="entry name" value="RRM"/>
    <property type="match status" value="1"/>
</dbReference>
<evidence type="ECO:0000256" key="3">
    <source>
        <dbReference type="SAM" id="Coils"/>
    </source>
</evidence>
<feature type="compositionally biased region" description="Basic and acidic residues" evidence="4">
    <location>
        <begin position="275"/>
        <end position="291"/>
    </location>
</feature>
<gene>
    <name evidence="8" type="primary">LOC115223608</name>
</gene>
<dbReference type="GO" id="GO:0000381">
    <property type="term" value="P:regulation of alternative mRNA splicing, via spliceosome"/>
    <property type="evidence" value="ECO:0007669"/>
    <property type="project" value="TreeGrafter"/>
</dbReference>
<feature type="region of interest" description="Disordered" evidence="4">
    <location>
        <begin position="216"/>
        <end position="318"/>
    </location>
</feature>
<dbReference type="SUPFAM" id="SSF101233">
    <property type="entry name" value="PWI domain"/>
    <property type="match status" value="1"/>
</dbReference>
<evidence type="ECO:0000256" key="2">
    <source>
        <dbReference type="PROSITE-ProRule" id="PRU00176"/>
    </source>
</evidence>
<feature type="coiled-coil region" evidence="3">
    <location>
        <begin position="809"/>
        <end position="836"/>
    </location>
</feature>
<dbReference type="AlphaFoldDB" id="A0A6P7TFP2"/>
<dbReference type="Pfam" id="PF01480">
    <property type="entry name" value="PWI"/>
    <property type="match status" value="1"/>
</dbReference>
<protein>
    <submittedName>
        <fullName evidence="8">RNA-binding protein 25-like</fullName>
    </submittedName>
</protein>
<dbReference type="SUPFAM" id="SSF54928">
    <property type="entry name" value="RNA-binding domain, RBD"/>
    <property type="match status" value="1"/>
</dbReference>
<dbReference type="Proteomes" id="UP000515154">
    <property type="component" value="Linkage group LG23"/>
</dbReference>
<dbReference type="InterPro" id="IPR036483">
    <property type="entry name" value="PWI_dom_sf"/>
</dbReference>
<keyword evidence="1" id="KW-0507">mRNA processing</keyword>
<dbReference type="InterPro" id="IPR002483">
    <property type="entry name" value="PWI_dom"/>
</dbReference>
<feature type="compositionally biased region" description="Basic and acidic residues" evidence="4">
    <location>
        <begin position="571"/>
        <end position="624"/>
    </location>
</feature>
<feature type="region of interest" description="Disordered" evidence="4">
    <location>
        <begin position="519"/>
        <end position="541"/>
    </location>
</feature>
<dbReference type="InterPro" id="IPR035979">
    <property type="entry name" value="RBD_domain_sf"/>
</dbReference>
<keyword evidence="2" id="KW-0694">RNA-binding</keyword>
<name>A0A6P7TFP2_9MOLL</name>
<evidence type="ECO:0000256" key="1">
    <source>
        <dbReference type="ARBA" id="ARBA00022664"/>
    </source>
</evidence>
<accession>A0A6P7TFP2</accession>
<dbReference type="Gene3D" id="1.20.1390.10">
    <property type="entry name" value="PWI domain"/>
    <property type="match status" value="1"/>
</dbReference>
<feature type="compositionally biased region" description="Basic and acidic residues" evidence="4">
    <location>
        <begin position="302"/>
        <end position="318"/>
    </location>
</feature>
<keyword evidence="3" id="KW-0175">Coiled coil</keyword>
<dbReference type="Gene3D" id="3.30.70.330">
    <property type="match status" value="1"/>
</dbReference>
<feature type="compositionally biased region" description="Polar residues" evidence="4">
    <location>
        <begin position="672"/>
        <end position="684"/>
    </location>
</feature>
<feature type="region of interest" description="Disordered" evidence="4">
    <location>
        <begin position="556"/>
        <end position="732"/>
    </location>
</feature>
<dbReference type="PANTHER" id="PTHR18806">
    <property type="entry name" value="RBM25 PROTEIN"/>
    <property type="match status" value="1"/>
</dbReference>